<evidence type="ECO:0000256" key="8">
    <source>
        <dbReference type="ARBA" id="ARBA00023180"/>
    </source>
</evidence>
<feature type="transmembrane region" description="Helical" evidence="10">
    <location>
        <begin position="187"/>
        <end position="205"/>
    </location>
</feature>
<feature type="transmembrane region" description="Helical" evidence="10">
    <location>
        <begin position="297"/>
        <end position="320"/>
    </location>
</feature>
<dbReference type="GO" id="GO:0005886">
    <property type="term" value="C:plasma membrane"/>
    <property type="evidence" value="ECO:0007669"/>
    <property type="project" value="UniProtKB-SubCell"/>
</dbReference>
<keyword evidence="4" id="KW-0762">Sugar transport</keyword>
<evidence type="ECO:0000256" key="9">
    <source>
        <dbReference type="RuleBase" id="RU003346"/>
    </source>
</evidence>
<comment type="similarity">
    <text evidence="9">Belongs to the major facilitator superfamily. Sugar transporter (TC 2.A.1.1) family.</text>
</comment>
<feature type="transmembrane region" description="Helical" evidence="10">
    <location>
        <begin position="462"/>
        <end position="484"/>
    </location>
</feature>
<keyword evidence="5 10" id="KW-0812">Transmembrane</keyword>
<comment type="subcellular location">
    <subcellularLocation>
        <location evidence="1">Cell membrane</location>
        <topology evidence="1">Multi-pass membrane protein</topology>
    </subcellularLocation>
</comment>
<sequence length="501" mass="54647">MSVSYEVSINADKKDFTNNSEVVYKPTTEENNKFDKSFHSLKPENEIVPKDSGYLYITAFIADLLGFVAGIGFAWTSPVLPKLQGPDNPLSEPIDASQASIIASILCVGAAFGPFIFGYAADKIGRKKTLILTALPMMVSLGILAYTDQVKLYYLARILYGMGDGGVFTVLTMYTGEITQDHNRGKFCCIMGIFIALGLLFPFSIGPLLSVKLFCLSSIVPLLIFLAIFPILAPETPGYLVTRGNIDQAEAALVKLRSKSKNEVKPELNEIIELIESEKNEKGGIVFLFRSRAPRKAFMIAGGLMIIQQVSGINAVTGFLENIFLATGSSIPPQIATTLIGVIQVFTVFITSSLIDKLGRKMLLLSSALGLAVSLTLLGLYFFLSKHQFAFVTYIWWLPIVSLIFYIICFNFGVGPVSWAMVSELFPSNVKSSATAMVSATNFGVSFLITMAFPLISEMLGMAQSFWLFGVCCILGAVFILLIVPETKGKTAAEIQQMLNK</sequence>
<feature type="domain" description="Major facilitator superfamily (MFS) profile" evidence="11">
    <location>
        <begin position="58"/>
        <end position="488"/>
    </location>
</feature>
<name>A0A6J2XUD5_SITOR</name>
<feature type="transmembrane region" description="Helical" evidence="10">
    <location>
        <begin position="96"/>
        <end position="117"/>
    </location>
</feature>
<dbReference type="InterPro" id="IPR036259">
    <property type="entry name" value="MFS_trans_sf"/>
</dbReference>
<dbReference type="Gene3D" id="1.20.1250.20">
    <property type="entry name" value="MFS general substrate transporter like domains"/>
    <property type="match status" value="1"/>
</dbReference>
<dbReference type="InterPro" id="IPR005829">
    <property type="entry name" value="Sugar_transporter_CS"/>
</dbReference>
<feature type="transmembrane region" description="Helical" evidence="10">
    <location>
        <begin position="396"/>
        <end position="422"/>
    </location>
</feature>
<dbReference type="RefSeq" id="XP_030754395.1">
    <property type="nucleotide sequence ID" value="XM_030898535.1"/>
</dbReference>
<dbReference type="FunFam" id="1.20.1250.20:FF:000218">
    <property type="entry name" value="facilitated trehalose transporter Tret1"/>
    <property type="match status" value="1"/>
</dbReference>
<reference evidence="13" key="1">
    <citation type="submission" date="2025-08" db="UniProtKB">
        <authorList>
            <consortium name="RefSeq"/>
        </authorList>
    </citation>
    <scope>IDENTIFICATION</scope>
    <source>
        <tissue evidence="13">Gonads</tissue>
    </source>
</reference>
<dbReference type="PRINTS" id="PR00171">
    <property type="entry name" value="SUGRTRNSPORT"/>
</dbReference>
<dbReference type="InterPro" id="IPR020846">
    <property type="entry name" value="MFS_dom"/>
</dbReference>
<dbReference type="PROSITE" id="PS50850">
    <property type="entry name" value="MFS"/>
    <property type="match status" value="1"/>
</dbReference>
<keyword evidence="6 10" id="KW-1133">Transmembrane helix</keyword>
<evidence type="ECO:0000256" key="1">
    <source>
        <dbReference type="ARBA" id="ARBA00004651"/>
    </source>
</evidence>
<evidence type="ECO:0000256" key="6">
    <source>
        <dbReference type="ARBA" id="ARBA00022989"/>
    </source>
</evidence>
<evidence type="ECO:0000256" key="2">
    <source>
        <dbReference type="ARBA" id="ARBA00022448"/>
    </source>
</evidence>
<dbReference type="Proteomes" id="UP000504635">
    <property type="component" value="Unplaced"/>
</dbReference>
<organism evidence="12 13">
    <name type="scientific">Sitophilus oryzae</name>
    <name type="common">Rice weevil</name>
    <name type="synonym">Curculio oryzae</name>
    <dbReference type="NCBI Taxonomy" id="7048"/>
    <lineage>
        <taxon>Eukaryota</taxon>
        <taxon>Metazoa</taxon>
        <taxon>Ecdysozoa</taxon>
        <taxon>Arthropoda</taxon>
        <taxon>Hexapoda</taxon>
        <taxon>Insecta</taxon>
        <taxon>Pterygota</taxon>
        <taxon>Neoptera</taxon>
        <taxon>Endopterygota</taxon>
        <taxon>Coleoptera</taxon>
        <taxon>Polyphaga</taxon>
        <taxon>Cucujiformia</taxon>
        <taxon>Curculionidae</taxon>
        <taxon>Dryophthorinae</taxon>
        <taxon>Sitophilus</taxon>
    </lineage>
</organism>
<evidence type="ECO:0000256" key="10">
    <source>
        <dbReference type="SAM" id="Phobius"/>
    </source>
</evidence>
<dbReference type="InterPro" id="IPR003663">
    <property type="entry name" value="Sugar/inositol_transpt"/>
</dbReference>
<dbReference type="AlphaFoldDB" id="A0A6J2XUD5"/>
<dbReference type="InParanoid" id="A0A6J2XUD5"/>
<dbReference type="OrthoDB" id="6696619at2759"/>
<evidence type="ECO:0000256" key="7">
    <source>
        <dbReference type="ARBA" id="ARBA00023136"/>
    </source>
</evidence>
<keyword evidence="3" id="KW-1003">Cell membrane</keyword>
<evidence type="ECO:0000259" key="11">
    <source>
        <dbReference type="PROSITE" id="PS50850"/>
    </source>
</evidence>
<dbReference type="SUPFAM" id="SSF103473">
    <property type="entry name" value="MFS general substrate transporter"/>
    <property type="match status" value="1"/>
</dbReference>
<feature type="transmembrane region" description="Helical" evidence="10">
    <location>
        <begin position="152"/>
        <end position="175"/>
    </location>
</feature>
<feature type="transmembrane region" description="Helical" evidence="10">
    <location>
        <begin position="129"/>
        <end position="146"/>
    </location>
</feature>
<feature type="transmembrane region" description="Helical" evidence="10">
    <location>
        <begin position="211"/>
        <end position="233"/>
    </location>
</feature>
<dbReference type="InterPro" id="IPR050549">
    <property type="entry name" value="MFS_Trehalose_Transporter"/>
</dbReference>
<feature type="transmembrane region" description="Helical" evidence="10">
    <location>
        <begin position="362"/>
        <end position="384"/>
    </location>
</feature>
<evidence type="ECO:0000313" key="13">
    <source>
        <dbReference type="RefSeq" id="XP_030754395.1"/>
    </source>
</evidence>
<dbReference type="Pfam" id="PF00083">
    <property type="entry name" value="Sugar_tr"/>
    <property type="match status" value="1"/>
</dbReference>
<keyword evidence="2 9" id="KW-0813">Transport</keyword>
<dbReference type="NCBIfam" id="TIGR00879">
    <property type="entry name" value="SP"/>
    <property type="match status" value="1"/>
</dbReference>
<evidence type="ECO:0000256" key="3">
    <source>
        <dbReference type="ARBA" id="ARBA00022475"/>
    </source>
</evidence>
<gene>
    <name evidence="13" type="primary">LOC115881157</name>
</gene>
<proteinExistence type="inferred from homology"/>
<dbReference type="PANTHER" id="PTHR48021:SF47">
    <property type="entry name" value="GH17672P"/>
    <property type="match status" value="1"/>
</dbReference>
<feature type="transmembrane region" description="Helical" evidence="10">
    <location>
        <begin position="335"/>
        <end position="355"/>
    </location>
</feature>
<evidence type="ECO:0000256" key="4">
    <source>
        <dbReference type="ARBA" id="ARBA00022597"/>
    </source>
</evidence>
<dbReference type="PROSITE" id="PS00217">
    <property type="entry name" value="SUGAR_TRANSPORT_2"/>
    <property type="match status" value="1"/>
</dbReference>
<keyword evidence="12" id="KW-1185">Reference proteome</keyword>
<dbReference type="KEGG" id="soy:115881157"/>
<dbReference type="GeneID" id="115881157"/>
<evidence type="ECO:0000313" key="12">
    <source>
        <dbReference type="Proteomes" id="UP000504635"/>
    </source>
</evidence>
<protein>
    <submittedName>
        <fullName evidence="13">Facilitated trehalose transporter Tret1-like</fullName>
    </submittedName>
</protein>
<keyword evidence="8" id="KW-0325">Glycoprotein</keyword>
<accession>A0A6J2XUD5</accession>
<evidence type="ECO:0000256" key="5">
    <source>
        <dbReference type="ARBA" id="ARBA00022692"/>
    </source>
</evidence>
<dbReference type="PANTHER" id="PTHR48021">
    <property type="match status" value="1"/>
</dbReference>
<feature type="transmembrane region" description="Helical" evidence="10">
    <location>
        <begin position="54"/>
        <end position="76"/>
    </location>
</feature>
<dbReference type="GO" id="GO:0022857">
    <property type="term" value="F:transmembrane transporter activity"/>
    <property type="evidence" value="ECO:0007669"/>
    <property type="project" value="InterPro"/>
</dbReference>
<keyword evidence="7 10" id="KW-0472">Membrane</keyword>
<dbReference type="InterPro" id="IPR005828">
    <property type="entry name" value="MFS_sugar_transport-like"/>
</dbReference>
<feature type="transmembrane region" description="Helical" evidence="10">
    <location>
        <begin position="434"/>
        <end position="456"/>
    </location>
</feature>